<proteinExistence type="predicted"/>
<accession>A0A067TFY8</accession>
<organism evidence="1 2">
    <name type="scientific">Galerina marginata (strain CBS 339.88)</name>
    <dbReference type="NCBI Taxonomy" id="685588"/>
    <lineage>
        <taxon>Eukaryota</taxon>
        <taxon>Fungi</taxon>
        <taxon>Dikarya</taxon>
        <taxon>Basidiomycota</taxon>
        <taxon>Agaricomycotina</taxon>
        <taxon>Agaricomycetes</taxon>
        <taxon>Agaricomycetidae</taxon>
        <taxon>Agaricales</taxon>
        <taxon>Agaricineae</taxon>
        <taxon>Strophariaceae</taxon>
        <taxon>Galerina</taxon>
    </lineage>
</organism>
<reference evidence="2" key="1">
    <citation type="journal article" date="2014" name="Proc. Natl. Acad. Sci. U.S.A.">
        <title>Extensive sampling of basidiomycete genomes demonstrates inadequacy of the white-rot/brown-rot paradigm for wood decay fungi.</title>
        <authorList>
            <person name="Riley R."/>
            <person name="Salamov A.A."/>
            <person name="Brown D.W."/>
            <person name="Nagy L.G."/>
            <person name="Floudas D."/>
            <person name="Held B.W."/>
            <person name="Levasseur A."/>
            <person name="Lombard V."/>
            <person name="Morin E."/>
            <person name="Otillar R."/>
            <person name="Lindquist E.A."/>
            <person name="Sun H."/>
            <person name="LaButti K.M."/>
            <person name="Schmutz J."/>
            <person name="Jabbour D."/>
            <person name="Luo H."/>
            <person name="Baker S.E."/>
            <person name="Pisabarro A.G."/>
            <person name="Walton J.D."/>
            <person name="Blanchette R.A."/>
            <person name="Henrissat B."/>
            <person name="Martin F."/>
            <person name="Cullen D."/>
            <person name="Hibbett D.S."/>
            <person name="Grigoriev I.V."/>
        </authorList>
    </citation>
    <scope>NUCLEOTIDE SEQUENCE [LARGE SCALE GENOMIC DNA]</scope>
    <source>
        <strain evidence="2">CBS 339.88</strain>
    </source>
</reference>
<keyword evidence="2" id="KW-1185">Reference proteome</keyword>
<dbReference type="OrthoDB" id="3023006at2759"/>
<evidence type="ECO:0000313" key="1">
    <source>
        <dbReference type="EMBL" id="KDR82051.1"/>
    </source>
</evidence>
<dbReference type="AlphaFoldDB" id="A0A067TFY8"/>
<sequence length="514" mass="57962">MSNLPQDLSDDVELARLLQKKRNYQAEREALELRIKEIDYHIIDVQAEYGAIYNRRASVLKLPAEVTGMIFSCAVGHPMEGDNEEGRHSQVEIVVSHVCHQWRTISLAFPHLWASFCYDGPAAAHVPLDRLDAYLERSVSQPLELWLDCRDDEDEQFLVDNLVLMEKTLSHIARWKRVTVVSDSHTPLTDFISAIETASAPNLEYFTFCCDIPDDHKNEPIASLEPGIFTNGAPNLKSVMLDCSSYKCVPPLSNVSTLRLEAIIDNTSPFSWKTFREILSLPHLANFSILGEIFEVPDNHTTVGLIAMNNLKHLRYSETGGMALLLPYFRAPLLETLILQNDALPEEFGASAELYIFPSLRSVSLIEVTATSPLVALHFAAITESATEILFSQEDSDDTIFMTLLTAIPFSGPSYWTQVKLLTCNSPFQSHITQFITFAKPRSKNGVVLRIFSSLDEHWKDEYPDEYDELTEACTIEAMDTEVNPLAAYSGWPPGDFNPVYLHDDEDPFYISPF</sequence>
<gene>
    <name evidence="1" type="ORF">GALMADRAFT_135427</name>
</gene>
<dbReference type="EMBL" id="KL142370">
    <property type="protein sequence ID" value="KDR82051.1"/>
    <property type="molecule type" value="Genomic_DNA"/>
</dbReference>
<name>A0A067TFY8_GALM3</name>
<evidence type="ECO:0000313" key="2">
    <source>
        <dbReference type="Proteomes" id="UP000027222"/>
    </source>
</evidence>
<evidence type="ECO:0008006" key="3">
    <source>
        <dbReference type="Google" id="ProtNLM"/>
    </source>
</evidence>
<dbReference type="STRING" id="685588.A0A067TFY8"/>
<dbReference type="HOGENOM" id="CLU_020999_4_0_1"/>
<dbReference type="Proteomes" id="UP000027222">
    <property type="component" value="Unassembled WGS sequence"/>
</dbReference>
<protein>
    <recommendedName>
        <fullName evidence="3">F-box domain-containing protein</fullName>
    </recommendedName>
</protein>